<dbReference type="GO" id="GO:0015833">
    <property type="term" value="P:peptide transport"/>
    <property type="evidence" value="ECO:0007669"/>
    <property type="project" value="TreeGrafter"/>
</dbReference>
<dbReference type="Gene3D" id="3.10.105.10">
    <property type="entry name" value="Dipeptide-binding Protein, Domain 3"/>
    <property type="match status" value="1"/>
</dbReference>
<dbReference type="GO" id="GO:0042597">
    <property type="term" value="C:periplasmic space"/>
    <property type="evidence" value="ECO:0007669"/>
    <property type="project" value="UniProtKB-ARBA"/>
</dbReference>
<dbReference type="SUPFAM" id="SSF53850">
    <property type="entry name" value="Periplasmic binding protein-like II"/>
    <property type="match status" value="1"/>
</dbReference>
<name>A0A2T2WH00_9FIRM</name>
<evidence type="ECO:0000256" key="2">
    <source>
        <dbReference type="ARBA" id="ARBA00005695"/>
    </source>
</evidence>
<keyword evidence="4 5" id="KW-0732">Signal</keyword>
<dbReference type="InterPro" id="IPR039424">
    <property type="entry name" value="SBP_5"/>
</dbReference>
<evidence type="ECO:0000256" key="5">
    <source>
        <dbReference type="SAM" id="SignalP"/>
    </source>
</evidence>
<dbReference type="AlphaFoldDB" id="A0A2T2WH00"/>
<feature type="domain" description="Solute-binding protein family 5" evidence="6">
    <location>
        <begin position="90"/>
        <end position="480"/>
    </location>
</feature>
<evidence type="ECO:0000313" key="8">
    <source>
        <dbReference type="Proteomes" id="UP000241848"/>
    </source>
</evidence>
<protein>
    <submittedName>
        <fullName evidence="7">ABC transporter substrate-binding protein</fullName>
    </submittedName>
</protein>
<dbReference type="GO" id="GO:0030313">
    <property type="term" value="C:cell envelope"/>
    <property type="evidence" value="ECO:0007669"/>
    <property type="project" value="UniProtKB-SubCell"/>
</dbReference>
<feature type="chain" id="PRO_5038816433" evidence="5">
    <location>
        <begin position="19"/>
        <end position="582"/>
    </location>
</feature>
<dbReference type="EMBL" id="PXYV01000032">
    <property type="protein sequence ID" value="PSR21513.1"/>
    <property type="molecule type" value="Genomic_DNA"/>
</dbReference>
<sequence>MKKSVLAIVGVTSMVTLAGWSSSASGPVSNATASAASGTVVVAEAPQSAPSWFFPVMGASSESNTNIQTQALMYLPLLHITNKDTVDYSQSLAQKITVNKAGDVYTIYLNPKYHWSNGAPVTAKDFVFTWDIFLATSKTSPTPPWSYAFTGIGGLPQDWKSAVATSKYVVKVTTTKPVNPTWFILNGLGQISPVPEAVWNKYPTNMHKELSFIESVANSPNAKVYQVVDGAFKFQSYVPNDEWVFVPNTRFDGHKATIKRLIFQYETSATSEFTGLEQGTITVGYLPDTFWDSRTRLTNDVLSTPYILGFDYLQPNLSPKAPGGIGTAFSQAYVRQALEMSVDQPAIIKDIYHGQGVVEDTALASKPSTQFWDPALNKQLFPYNPAAGKKLLEKHGWKEKHGVMTKGKVQLKFNMIYMSGDTTLTDVVQLIKADWAQEGIDVTLQAEPFANVIATASQSDPTKWAMAWWGGGWTYEPDFYPSGDGLFNTGAGANSGGYSSATMNALIDATTNQVGTPAQTRAAMDAYLKYLAEQVPVIWLPWTASSYVGTGLPEHAKNIHGTVSTFNEVTDLYYPNLWTLSK</sequence>
<evidence type="ECO:0000256" key="3">
    <source>
        <dbReference type="ARBA" id="ARBA00022448"/>
    </source>
</evidence>
<dbReference type="Pfam" id="PF00496">
    <property type="entry name" value="SBP_bac_5"/>
    <property type="match status" value="1"/>
</dbReference>
<comment type="similarity">
    <text evidence="2">Belongs to the bacterial solute-binding protein 5 family.</text>
</comment>
<comment type="subcellular location">
    <subcellularLocation>
        <location evidence="1">Cell envelope</location>
    </subcellularLocation>
</comment>
<dbReference type="PIRSF" id="PIRSF002741">
    <property type="entry name" value="MppA"/>
    <property type="match status" value="1"/>
</dbReference>
<gene>
    <name evidence="7" type="ORF">C7B45_10355</name>
</gene>
<dbReference type="PANTHER" id="PTHR30290">
    <property type="entry name" value="PERIPLASMIC BINDING COMPONENT OF ABC TRANSPORTER"/>
    <property type="match status" value="1"/>
</dbReference>
<dbReference type="GO" id="GO:1904680">
    <property type="term" value="F:peptide transmembrane transporter activity"/>
    <property type="evidence" value="ECO:0007669"/>
    <property type="project" value="TreeGrafter"/>
</dbReference>
<reference evidence="7 8" key="1">
    <citation type="journal article" date="2014" name="BMC Genomics">
        <title>Comparison of environmental and isolate Sulfobacillus genomes reveals diverse carbon, sulfur, nitrogen, and hydrogen metabolisms.</title>
        <authorList>
            <person name="Justice N.B."/>
            <person name="Norman A."/>
            <person name="Brown C.T."/>
            <person name="Singh A."/>
            <person name="Thomas B.C."/>
            <person name="Banfield J.F."/>
        </authorList>
    </citation>
    <scope>NUCLEOTIDE SEQUENCE [LARGE SCALE GENOMIC DNA]</scope>
    <source>
        <strain evidence="7">AMDSBA3</strain>
    </source>
</reference>
<dbReference type="PANTHER" id="PTHR30290:SF10">
    <property type="entry name" value="PERIPLASMIC OLIGOPEPTIDE-BINDING PROTEIN-RELATED"/>
    <property type="match status" value="1"/>
</dbReference>
<dbReference type="CDD" id="cd08513">
    <property type="entry name" value="PBP2_thermophilic_Hb8_like"/>
    <property type="match status" value="1"/>
</dbReference>
<comment type="caution">
    <text evidence="7">The sequence shown here is derived from an EMBL/GenBank/DDBJ whole genome shotgun (WGS) entry which is preliminary data.</text>
</comment>
<dbReference type="InterPro" id="IPR000914">
    <property type="entry name" value="SBP_5_dom"/>
</dbReference>
<accession>A0A2T2WH00</accession>
<evidence type="ECO:0000256" key="1">
    <source>
        <dbReference type="ARBA" id="ARBA00004196"/>
    </source>
</evidence>
<dbReference type="Proteomes" id="UP000241848">
    <property type="component" value="Unassembled WGS sequence"/>
</dbReference>
<keyword evidence="3" id="KW-0813">Transport</keyword>
<dbReference type="GO" id="GO:0043190">
    <property type="term" value="C:ATP-binding cassette (ABC) transporter complex"/>
    <property type="evidence" value="ECO:0007669"/>
    <property type="project" value="InterPro"/>
</dbReference>
<evidence type="ECO:0000256" key="4">
    <source>
        <dbReference type="ARBA" id="ARBA00022729"/>
    </source>
</evidence>
<dbReference type="InterPro" id="IPR030678">
    <property type="entry name" value="Peptide/Ni-bd"/>
</dbReference>
<evidence type="ECO:0000313" key="7">
    <source>
        <dbReference type="EMBL" id="PSR21513.1"/>
    </source>
</evidence>
<feature type="signal peptide" evidence="5">
    <location>
        <begin position="1"/>
        <end position="18"/>
    </location>
</feature>
<evidence type="ECO:0000259" key="6">
    <source>
        <dbReference type="Pfam" id="PF00496"/>
    </source>
</evidence>
<proteinExistence type="inferred from homology"/>
<dbReference type="Gene3D" id="3.40.190.10">
    <property type="entry name" value="Periplasmic binding protein-like II"/>
    <property type="match status" value="1"/>
</dbReference>
<organism evidence="7 8">
    <name type="scientific">Sulfobacillus acidophilus</name>
    <dbReference type="NCBI Taxonomy" id="53633"/>
    <lineage>
        <taxon>Bacteria</taxon>
        <taxon>Bacillati</taxon>
        <taxon>Bacillota</taxon>
        <taxon>Clostridia</taxon>
        <taxon>Eubacteriales</taxon>
        <taxon>Clostridiales Family XVII. Incertae Sedis</taxon>
        <taxon>Sulfobacillus</taxon>
    </lineage>
</organism>